<dbReference type="EMBL" id="SNRY01011210">
    <property type="protein sequence ID" value="KAA6304808.1"/>
    <property type="molecule type" value="Genomic_DNA"/>
</dbReference>
<feature type="transmembrane region" description="Helical" evidence="1">
    <location>
        <begin position="28"/>
        <end position="52"/>
    </location>
</feature>
<sequence length="143" mass="16606">MFFNDLRRHGKLAAKRHPMYEKNKFGKLFMYFMAVFWAGYLISIGTGLVYAFRGGFPSMQPYHILNKALLAILIIDFVMRVPFQKAPTQEVKPYLLLPIKKNRYIASVIMNGQRYSKNYLTHDTLVNGAVIDYQMSSTPEKSR</sequence>
<comment type="caution">
    <text evidence="2">The sequence shown here is derived from an EMBL/GenBank/DDBJ whole genome shotgun (WGS) entry which is preliminary data.</text>
</comment>
<reference evidence="2" key="1">
    <citation type="submission" date="2019-03" db="EMBL/GenBank/DDBJ databases">
        <title>Single cell metagenomics reveals metabolic interactions within the superorganism composed of flagellate Streblomastix strix and complex community of Bacteroidetes bacteria on its surface.</title>
        <authorList>
            <person name="Treitli S.C."/>
            <person name="Kolisko M."/>
            <person name="Husnik F."/>
            <person name="Keeling P."/>
            <person name="Hampl V."/>
        </authorList>
    </citation>
    <scope>NUCLEOTIDE SEQUENCE</scope>
    <source>
        <strain evidence="2">STM</strain>
    </source>
</reference>
<feature type="non-terminal residue" evidence="2">
    <location>
        <position position="143"/>
    </location>
</feature>
<dbReference type="AlphaFoldDB" id="A0A5J4P6V0"/>
<keyword evidence="1" id="KW-0472">Membrane</keyword>
<dbReference type="Gene3D" id="3.30.2080.10">
    <property type="entry name" value="GH92 mannosidase domain"/>
    <property type="match status" value="1"/>
</dbReference>
<evidence type="ECO:0000313" key="2">
    <source>
        <dbReference type="EMBL" id="KAA6304808.1"/>
    </source>
</evidence>
<dbReference type="Pfam" id="PF18940">
    <property type="entry name" value="DUF5687"/>
    <property type="match status" value="1"/>
</dbReference>
<proteinExistence type="predicted"/>
<keyword evidence="1" id="KW-1133">Transmembrane helix</keyword>
<accession>A0A5J4P6V0</accession>
<dbReference type="InterPro" id="IPR043742">
    <property type="entry name" value="DUF5687"/>
</dbReference>
<keyword evidence="1" id="KW-0812">Transmembrane</keyword>
<gene>
    <name evidence="2" type="ORF">EZS27_043541</name>
</gene>
<protein>
    <submittedName>
        <fullName evidence="2">Uncharacterized protein</fullName>
    </submittedName>
</protein>
<name>A0A5J4P6V0_9ZZZZ</name>
<organism evidence="2">
    <name type="scientific">termite gut metagenome</name>
    <dbReference type="NCBI Taxonomy" id="433724"/>
    <lineage>
        <taxon>unclassified sequences</taxon>
        <taxon>metagenomes</taxon>
        <taxon>organismal metagenomes</taxon>
    </lineage>
</organism>
<evidence type="ECO:0000256" key="1">
    <source>
        <dbReference type="SAM" id="Phobius"/>
    </source>
</evidence>